<dbReference type="AlphaFoldDB" id="A0A7W4VJZ8"/>
<sequence>MGFIGKEVFYSAATRYIVTGRTNKVRSGTKGSCIPMSGVQVFEFGELRFTKSELQSVDRRIFSLIVGSSVAANDVAVLQRLALFHGHHPSDSEVLKTFIGVNSLILFRMLSAKIYEYIHFIDGHATKLRRNPSAKLNRFLVRADTFLKIKDDPVFATVKELRDNVTHHYHGAADVKNLETFDENHTFSMFLHEASGNSLAPLGEDIGTFGILRTRNDGIDIEKLIAWTIEVSGRITSFQHQTMILILNDFFPDKKLVMRRVPVESRLVGSDDTKSPLLFKRKQK</sequence>
<reference evidence="1 2" key="1">
    <citation type="submission" date="2020-08" db="EMBL/GenBank/DDBJ databases">
        <title>The Agave Microbiome: Exploring the role of microbial communities in plant adaptations to desert environments.</title>
        <authorList>
            <person name="Partida-Martinez L.P."/>
        </authorList>
    </citation>
    <scope>NUCLEOTIDE SEQUENCE [LARGE SCALE GENOMIC DNA]</scope>
    <source>
        <strain evidence="1 2">AT3.9</strain>
    </source>
</reference>
<evidence type="ECO:0000313" key="1">
    <source>
        <dbReference type="EMBL" id="MBB3018598.1"/>
    </source>
</evidence>
<evidence type="ECO:0000313" key="2">
    <source>
        <dbReference type="Proteomes" id="UP000532010"/>
    </source>
</evidence>
<dbReference type="EMBL" id="JACHWB010000002">
    <property type="protein sequence ID" value="MBB3018598.1"/>
    <property type="molecule type" value="Genomic_DNA"/>
</dbReference>
<keyword evidence="2" id="KW-1185">Reference proteome</keyword>
<protein>
    <submittedName>
        <fullName evidence="1">Uncharacterized protein</fullName>
    </submittedName>
</protein>
<dbReference type="Proteomes" id="UP000532010">
    <property type="component" value="Unassembled WGS sequence"/>
</dbReference>
<name>A0A7W4VJZ8_9HYPH</name>
<comment type="caution">
    <text evidence="1">The sequence shown here is derived from an EMBL/GenBank/DDBJ whole genome shotgun (WGS) entry which is preliminary data.</text>
</comment>
<organism evidence="1 2">
    <name type="scientific">Microvirga lupini</name>
    <dbReference type="NCBI Taxonomy" id="420324"/>
    <lineage>
        <taxon>Bacteria</taxon>
        <taxon>Pseudomonadati</taxon>
        <taxon>Pseudomonadota</taxon>
        <taxon>Alphaproteobacteria</taxon>
        <taxon>Hyphomicrobiales</taxon>
        <taxon>Methylobacteriaceae</taxon>
        <taxon>Microvirga</taxon>
    </lineage>
</organism>
<accession>A0A7W4VJZ8</accession>
<proteinExistence type="predicted"/>
<gene>
    <name evidence="1" type="ORF">FHR70_001652</name>
</gene>
<dbReference type="RefSeq" id="WP_183448989.1">
    <property type="nucleotide sequence ID" value="NZ_JACHWB010000002.1"/>
</dbReference>